<dbReference type="RefSeq" id="XP_005765763.1">
    <property type="nucleotide sequence ID" value="XM_005765706.1"/>
</dbReference>
<evidence type="ECO:0000256" key="1">
    <source>
        <dbReference type="ARBA" id="ARBA00001974"/>
    </source>
</evidence>
<feature type="binding site" evidence="5">
    <location>
        <position position="88"/>
    </location>
    <ligand>
        <name>FAD</name>
        <dbReference type="ChEBI" id="CHEBI:57692"/>
    </ligand>
</feature>
<dbReference type="CDD" id="cd06183">
    <property type="entry name" value="cyt_b5_reduct_like"/>
    <property type="match status" value="1"/>
</dbReference>
<feature type="binding site" evidence="5">
    <location>
        <position position="71"/>
    </location>
    <ligand>
        <name>FAD</name>
        <dbReference type="ChEBI" id="CHEBI:57692"/>
    </ligand>
</feature>
<feature type="binding site" evidence="5">
    <location>
        <position position="86"/>
    </location>
    <ligand>
        <name>FAD</name>
        <dbReference type="ChEBI" id="CHEBI:57692"/>
    </ligand>
</feature>
<keyword evidence="2 5" id="KW-0285">Flavoprotein</keyword>
<evidence type="ECO:0000256" key="2">
    <source>
        <dbReference type="ARBA" id="ARBA00022630"/>
    </source>
</evidence>
<dbReference type="InterPro" id="IPR017938">
    <property type="entry name" value="Riboflavin_synthase-like_b-brl"/>
</dbReference>
<dbReference type="KEGG" id="ehx:EMIHUDRAFT_62759"/>
<dbReference type="SUPFAM" id="SSF52343">
    <property type="entry name" value="Ferredoxin reductase-like, C-terminal NADP-linked domain"/>
    <property type="match status" value="1"/>
</dbReference>
<dbReference type="Gene3D" id="3.40.50.80">
    <property type="entry name" value="Nucleotide-binding domain of ferredoxin-NADP reductase (FNR) module"/>
    <property type="match status" value="2"/>
</dbReference>
<dbReference type="EnsemblProtists" id="EOD13334">
    <property type="protein sequence ID" value="EOD13334"/>
    <property type="gene ID" value="EMIHUDRAFT_76556"/>
</dbReference>
<evidence type="ECO:0000313" key="8">
    <source>
        <dbReference type="EnsemblProtists" id="EOD13334"/>
    </source>
</evidence>
<dbReference type="Pfam" id="PF00175">
    <property type="entry name" value="NAD_binding_1"/>
    <property type="match status" value="1"/>
</dbReference>
<evidence type="ECO:0000256" key="4">
    <source>
        <dbReference type="ARBA" id="ARBA00023002"/>
    </source>
</evidence>
<dbReference type="GeneID" id="17284685"/>
<dbReference type="eggNOG" id="KOG0534">
    <property type="taxonomic scope" value="Eukaryota"/>
</dbReference>
<keyword evidence="3 5" id="KW-0274">FAD</keyword>
<dbReference type="PANTHER" id="PTHR19370">
    <property type="entry name" value="NADH-CYTOCHROME B5 REDUCTASE"/>
    <property type="match status" value="1"/>
</dbReference>
<dbReference type="AlphaFoldDB" id="A0A0D3IPZ9"/>
<evidence type="ECO:0000313" key="9">
    <source>
        <dbReference type="Proteomes" id="UP000013827"/>
    </source>
</evidence>
<feature type="binding site" evidence="5">
    <location>
        <position position="104"/>
    </location>
    <ligand>
        <name>FAD</name>
        <dbReference type="ChEBI" id="CHEBI:57692"/>
    </ligand>
</feature>
<keyword evidence="9" id="KW-1185">Reference proteome</keyword>
<dbReference type="PROSITE" id="PS51384">
    <property type="entry name" value="FAD_FR"/>
    <property type="match status" value="1"/>
</dbReference>
<evidence type="ECO:0000259" key="7">
    <source>
        <dbReference type="PROSITE" id="PS51384"/>
    </source>
</evidence>
<dbReference type="InterPro" id="IPR017927">
    <property type="entry name" value="FAD-bd_FR_type"/>
</dbReference>
<keyword evidence="4" id="KW-0560">Oxidoreductase</keyword>
<dbReference type="Gene3D" id="2.40.30.10">
    <property type="entry name" value="Translation factors"/>
    <property type="match status" value="1"/>
</dbReference>
<evidence type="ECO:0000256" key="3">
    <source>
        <dbReference type="ARBA" id="ARBA00022827"/>
    </source>
</evidence>
<comment type="cofactor">
    <cofactor evidence="1 5">
        <name>FAD</name>
        <dbReference type="ChEBI" id="CHEBI:57692"/>
    </cofactor>
</comment>
<feature type="binding site" evidence="5">
    <location>
        <position position="103"/>
    </location>
    <ligand>
        <name>FAD</name>
        <dbReference type="ChEBI" id="CHEBI:57692"/>
    </ligand>
</feature>
<feature type="binding site" evidence="5">
    <location>
        <position position="165"/>
    </location>
    <ligand>
        <name>FAD</name>
        <dbReference type="ChEBI" id="CHEBI:57692"/>
    </ligand>
</feature>
<accession>A0A0D3IPZ9</accession>
<feature type="binding site" evidence="5">
    <location>
        <position position="69"/>
    </location>
    <ligand>
        <name>FAD</name>
        <dbReference type="ChEBI" id="CHEBI:57692"/>
    </ligand>
</feature>
<dbReference type="PaxDb" id="2903-EOD13334"/>
<dbReference type="PANTHER" id="PTHR19370:SF185">
    <property type="entry name" value="NADH-CYTOCHROME B5 REDUCTASE"/>
    <property type="match status" value="1"/>
</dbReference>
<protein>
    <recommendedName>
        <fullName evidence="7">FAD-binding FR-type domain-containing protein</fullName>
    </recommendedName>
</protein>
<dbReference type="RefSeq" id="XP_005791843.1">
    <property type="nucleotide sequence ID" value="XM_005791786.1"/>
</dbReference>
<dbReference type="EnsemblProtists" id="EOD39414">
    <property type="protein sequence ID" value="EOD39414"/>
    <property type="gene ID" value="EMIHUDRAFT_62759"/>
</dbReference>
<dbReference type="PRINTS" id="PR00406">
    <property type="entry name" value="CYTB5RDTASE"/>
</dbReference>
<dbReference type="SUPFAM" id="SSF63380">
    <property type="entry name" value="Riboflavin synthase domain-like"/>
    <property type="match status" value="1"/>
</dbReference>
<dbReference type="InterPro" id="IPR001834">
    <property type="entry name" value="CBR-like"/>
</dbReference>
<dbReference type="InterPro" id="IPR008333">
    <property type="entry name" value="Cbr1-like_FAD-bd_dom"/>
</dbReference>
<dbReference type="GO" id="GO:0071949">
    <property type="term" value="F:FAD binding"/>
    <property type="evidence" value="ECO:0007669"/>
    <property type="project" value="TreeGrafter"/>
</dbReference>
<feature type="domain" description="FAD-binding FR-type" evidence="7">
    <location>
        <begin position="17"/>
        <end position="138"/>
    </location>
</feature>
<dbReference type="InterPro" id="IPR039261">
    <property type="entry name" value="FNR_nucleotide-bd"/>
</dbReference>
<sequence length="299" mass="32347">MRGGGGGKPRGAKFLNKSRQTVTLGERTNISHDTVRFRFVLPDATPVLGLPVGKHFKLFAPAPKGVIERKYTPTTSDDEVGYVDLVIKVYKGGVIDRFPDGGKMSQARPALARPQYMDSLKVGDTMDIQGPIGMHEYLGAGRFKSGSKELACKRLGMMAGGTGITPMLQATAPNPLLLLSPLLSSPTPLLLPSSSSSCHGGHPQRPVRQDSDLAAVRQPDRVHYTLDRPPAGWKFSSGFITEEMISEHLPPPADDTLAADSSRTRPRHPCRCGPPPMIKFACIANLDKLGYSKKSYVAF</sequence>
<dbReference type="KEGG" id="ehx:EMIHUDRAFT_76556"/>
<dbReference type="Proteomes" id="UP000013827">
    <property type="component" value="Unassembled WGS sequence"/>
</dbReference>
<organism evidence="8 9">
    <name type="scientific">Emiliania huxleyi (strain CCMP1516)</name>
    <dbReference type="NCBI Taxonomy" id="280463"/>
    <lineage>
        <taxon>Eukaryota</taxon>
        <taxon>Haptista</taxon>
        <taxon>Haptophyta</taxon>
        <taxon>Prymnesiophyceae</taxon>
        <taxon>Isochrysidales</taxon>
        <taxon>Noelaerhabdaceae</taxon>
        <taxon>Emiliania</taxon>
    </lineage>
</organism>
<proteinExistence type="predicted"/>
<dbReference type="Pfam" id="PF00970">
    <property type="entry name" value="FAD_binding_6"/>
    <property type="match status" value="1"/>
</dbReference>
<dbReference type="STRING" id="2903.R1G0S4"/>
<name>A0A0D3IPZ9_EMIH1</name>
<dbReference type="HOGENOM" id="CLU_003827_9_2_1"/>
<reference evidence="8" key="2">
    <citation type="submission" date="2024-10" db="UniProtKB">
        <authorList>
            <consortium name="EnsemblProtists"/>
        </authorList>
    </citation>
    <scope>IDENTIFICATION</scope>
</reference>
<reference evidence="9" key="1">
    <citation type="journal article" date="2013" name="Nature">
        <title>Pan genome of the phytoplankton Emiliania underpins its global distribution.</title>
        <authorList>
            <person name="Read B.A."/>
            <person name="Kegel J."/>
            <person name="Klute M.J."/>
            <person name="Kuo A."/>
            <person name="Lefebvre S.C."/>
            <person name="Maumus F."/>
            <person name="Mayer C."/>
            <person name="Miller J."/>
            <person name="Monier A."/>
            <person name="Salamov A."/>
            <person name="Young J."/>
            <person name="Aguilar M."/>
            <person name="Claverie J.M."/>
            <person name="Frickenhaus S."/>
            <person name="Gonzalez K."/>
            <person name="Herman E.K."/>
            <person name="Lin Y.C."/>
            <person name="Napier J."/>
            <person name="Ogata H."/>
            <person name="Sarno A.F."/>
            <person name="Shmutz J."/>
            <person name="Schroeder D."/>
            <person name="de Vargas C."/>
            <person name="Verret F."/>
            <person name="von Dassow P."/>
            <person name="Valentin K."/>
            <person name="Van de Peer Y."/>
            <person name="Wheeler G."/>
            <person name="Dacks J.B."/>
            <person name="Delwiche C.F."/>
            <person name="Dyhrman S.T."/>
            <person name="Glockner G."/>
            <person name="John U."/>
            <person name="Richards T."/>
            <person name="Worden A.Z."/>
            <person name="Zhang X."/>
            <person name="Grigoriev I.V."/>
            <person name="Allen A.E."/>
            <person name="Bidle K."/>
            <person name="Borodovsky M."/>
            <person name="Bowler C."/>
            <person name="Brownlee C."/>
            <person name="Cock J.M."/>
            <person name="Elias M."/>
            <person name="Gladyshev V.N."/>
            <person name="Groth M."/>
            <person name="Guda C."/>
            <person name="Hadaegh A."/>
            <person name="Iglesias-Rodriguez M.D."/>
            <person name="Jenkins J."/>
            <person name="Jones B.M."/>
            <person name="Lawson T."/>
            <person name="Leese F."/>
            <person name="Lindquist E."/>
            <person name="Lobanov A."/>
            <person name="Lomsadze A."/>
            <person name="Malik S.B."/>
            <person name="Marsh M.E."/>
            <person name="Mackinder L."/>
            <person name="Mock T."/>
            <person name="Mueller-Roeber B."/>
            <person name="Pagarete A."/>
            <person name="Parker M."/>
            <person name="Probert I."/>
            <person name="Quesneville H."/>
            <person name="Raines C."/>
            <person name="Rensing S.A."/>
            <person name="Riano-Pachon D.M."/>
            <person name="Richier S."/>
            <person name="Rokitta S."/>
            <person name="Shiraiwa Y."/>
            <person name="Soanes D.M."/>
            <person name="van der Giezen M."/>
            <person name="Wahlund T.M."/>
            <person name="Williams B."/>
            <person name="Wilson W."/>
            <person name="Wolfe G."/>
            <person name="Wurch L.L."/>
        </authorList>
    </citation>
    <scope>NUCLEOTIDE SEQUENCE</scope>
</reference>
<dbReference type="GO" id="GO:0016491">
    <property type="term" value="F:oxidoreductase activity"/>
    <property type="evidence" value="ECO:0007669"/>
    <property type="project" value="UniProtKB-KW"/>
</dbReference>
<dbReference type="InterPro" id="IPR001433">
    <property type="entry name" value="OxRdtase_FAD/NAD-bd"/>
</dbReference>
<evidence type="ECO:0000256" key="5">
    <source>
        <dbReference type="PIRSR" id="PIRSR601834-1"/>
    </source>
</evidence>
<feature type="region of interest" description="Disordered" evidence="6">
    <location>
        <begin position="249"/>
        <end position="270"/>
    </location>
</feature>
<dbReference type="OMA" id="KMIPGDS"/>
<feature type="region of interest" description="Disordered" evidence="6">
    <location>
        <begin position="190"/>
        <end position="214"/>
    </location>
</feature>
<evidence type="ECO:0000256" key="6">
    <source>
        <dbReference type="SAM" id="MobiDB-lite"/>
    </source>
</evidence>
<dbReference type="GeneID" id="17259482"/>
<feature type="binding site" evidence="5">
    <location>
        <position position="105"/>
    </location>
    <ligand>
        <name>FAD</name>
        <dbReference type="ChEBI" id="CHEBI:57692"/>
    </ligand>
</feature>